<feature type="domain" description="DOT1" evidence="1">
    <location>
        <begin position="3"/>
        <end position="127"/>
    </location>
</feature>
<keyword evidence="3" id="KW-1185">Reference proteome</keyword>
<proteinExistence type="predicted"/>
<dbReference type="SUPFAM" id="SSF53335">
    <property type="entry name" value="S-adenosyl-L-methionine-dependent methyltransferases"/>
    <property type="match status" value="1"/>
</dbReference>
<sequence>MARTYGEIIQTSFEEVFAQTADRSAAVFVDIGSGKGLIAAAAVGQGGYARAVGVEKYRDKYEDSIKLHSSLPEDVQSKLEYILSDVADLDLRQLMQQWAQAEVMLFCNNLAFGQGMNARLGRSIREAMDSIPDVRTAVVASTPLEALNDRLKCLISLNMSWGTSHESSVYLWHGDHKE</sequence>
<dbReference type="AlphaFoldDB" id="A0AAV1IL99"/>
<gene>
    <name evidence="2" type="ORF">CVIRNUC_010621</name>
</gene>
<accession>A0AAV1IL99</accession>
<evidence type="ECO:0000313" key="2">
    <source>
        <dbReference type="EMBL" id="CAK0787401.1"/>
    </source>
</evidence>
<dbReference type="Proteomes" id="UP001314263">
    <property type="component" value="Unassembled WGS sequence"/>
</dbReference>
<protein>
    <recommendedName>
        <fullName evidence="1">DOT1 domain-containing protein</fullName>
    </recommendedName>
</protein>
<dbReference type="InterPro" id="IPR029063">
    <property type="entry name" value="SAM-dependent_MTases_sf"/>
</dbReference>
<dbReference type="Gene3D" id="3.40.50.150">
    <property type="entry name" value="Vaccinia Virus protein VP39"/>
    <property type="match status" value="1"/>
</dbReference>
<dbReference type="Pfam" id="PF08123">
    <property type="entry name" value="DOT1"/>
    <property type="match status" value="1"/>
</dbReference>
<comment type="caution">
    <text evidence="2">The sequence shown here is derived from an EMBL/GenBank/DDBJ whole genome shotgun (WGS) entry which is preliminary data.</text>
</comment>
<evidence type="ECO:0000259" key="1">
    <source>
        <dbReference type="Pfam" id="PF08123"/>
    </source>
</evidence>
<dbReference type="EMBL" id="CAUYUE010000017">
    <property type="protein sequence ID" value="CAK0787401.1"/>
    <property type="molecule type" value="Genomic_DNA"/>
</dbReference>
<organism evidence="2 3">
    <name type="scientific">Coccomyxa viridis</name>
    <dbReference type="NCBI Taxonomy" id="1274662"/>
    <lineage>
        <taxon>Eukaryota</taxon>
        <taxon>Viridiplantae</taxon>
        <taxon>Chlorophyta</taxon>
        <taxon>core chlorophytes</taxon>
        <taxon>Trebouxiophyceae</taxon>
        <taxon>Trebouxiophyceae incertae sedis</taxon>
        <taxon>Coccomyxaceae</taxon>
        <taxon>Coccomyxa</taxon>
    </lineage>
</organism>
<name>A0AAV1IL99_9CHLO</name>
<dbReference type="InterPro" id="IPR025789">
    <property type="entry name" value="DOT1_dom"/>
</dbReference>
<dbReference type="GO" id="GO:0031151">
    <property type="term" value="F:histone H3K79 methyltransferase activity"/>
    <property type="evidence" value="ECO:0007669"/>
    <property type="project" value="InterPro"/>
</dbReference>
<reference evidence="2 3" key="1">
    <citation type="submission" date="2023-10" db="EMBL/GenBank/DDBJ databases">
        <authorList>
            <person name="Maclean D."/>
            <person name="Macfadyen A."/>
        </authorList>
    </citation>
    <scope>NUCLEOTIDE SEQUENCE [LARGE SCALE GENOMIC DNA]</scope>
</reference>
<evidence type="ECO:0000313" key="3">
    <source>
        <dbReference type="Proteomes" id="UP001314263"/>
    </source>
</evidence>